<keyword evidence="2" id="KW-0812">Transmembrane</keyword>
<evidence type="ECO:0000313" key="4">
    <source>
        <dbReference type="EMBL" id="AXG05646.1"/>
    </source>
</evidence>
<dbReference type="SMART" id="SM00460">
    <property type="entry name" value="TGc"/>
    <property type="match status" value="1"/>
</dbReference>
<feature type="region of interest" description="Disordered" evidence="1">
    <location>
        <begin position="789"/>
        <end position="811"/>
    </location>
</feature>
<organism evidence="4 5">
    <name type="scientific">Haloplanus rubicundus</name>
    <dbReference type="NCBI Taxonomy" id="1547898"/>
    <lineage>
        <taxon>Archaea</taxon>
        <taxon>Methanobacteriati</taxon>
        <taxon>Methanobacteriota</taxon>
        <taxon>Stenosarchaea group</taxon>
        <taxon>Halobacteria</taxon>
        <taxon>Halobacteriales</taxon>
        <taxon>Haloferacaceae</taxon>
        <taxon>Haloplanus</taxon>
    </lineage>
</organism>
<dbReference type="GeneID" id="37282500"/>
<name>A0A345E0C4_9EURY</name>
<keyword evidence="5" id="KW-1185">Reference proteome</keyword>
<dbReference type="RefSeq" id="WP_114584795.1">
    <property type="nucleotide sequence ID" value="NZ_CP031150.1"/>
</dbReference>
<dbReference type="InterPro" id="IPR038765">
    <property type="entry name" value="Papain-like_cys_pep_sf"/>
</dbReference>
<keyword evidence="2" id="KW-0472">Membrane</keyword>
<dbReference type="PANTHER" id="PTHR42736">
    <property type="entry name" value="PROTEIN-GLUTAMINE GAMMA-GLUTAMYLTRANSFERASE"/>
    <property type="match status" value="1"/>
</dbReference>
<dbReference type="AlphaFoldDB" id="A0A345E0C4"/>
<dbReference type="Pfam" id="PF01841">
    <property type="entry name" value="Transglut_core"/>
    <property type="match status" value="1"/>
</dbReference>
<protein>
    <submittedName>
        <fullName evidence="4">DUF4129 domain-containing protein</fullName>
    </submittedName>
</protein>
<keyword evidence="2" id="KW-1133">Transmembrane helix</keyword>
<feature type="domain" description="Transglutaminase-like" evidence="3">
    <location>
        <begin position="299"/>
        <end position="369"/>
    </location>
</feature>
<evidence type="ECO:0000256" key="1">
    <source>
        <dbReference type="SAM" id="MobiDB-lite"/>
    </source>
</evidence>
<feature type="transmembrane region" description="Helical" evidence="2">
    <location>
        <begin position="12"/>
        <end position="32"/>
    </location>
</feature>
<dbReference type="EMBL" id="CP031150">
    <property type="protein sequence ID" value="AXG05646.1"/>
    <property type="molecule type" value="Genomic_DNA"/>
</dbReference>
<dbReference type="KEGG" id="haj:DU500_03905"/>
<feature type="compositionally biased region" description="Low complexity" evidence="1">
    <location>
        <begin position="48"/>
        <end position="62"/>
    </location>
</feature>
<feature type="compositionally biased region" description="Gly residues" evidence="1">
    <location>
        <begin position="63"/>
        <end position="83"/>
    </location>
</feature>
<evidence type="ECO:0000256" key="2">
    <source>
        <dbReference type="SAM" id="Phobius"/>
    </source>
</evidence>
<dbReference type="InterPro" id="IPR025403">
    <property type="entry name" value="TgpA-like_C"/>
</dbReference>
<dbReference type="Pfam" id="PF13559">
    <property type="entry name" value="DUF4129"/>
    <property type="match status" value="1"/>
</dbReference>
<dbReference type="SUPFAM" id="SSF54001">
    <property type="entry name" value="Cysteine proteinases"/>
    <property type="match status" value="1"/>
</dbReference>
<accession>A0A345E0C4</accession>
<dbReference type="InterPro" id="IPR002931">
    <property type="entry name" value="Transglutaminase-like"/>
</dbReference>
<feature type="region of interest" description="Disordered" evidence="1">
    <location>
        <begin position="447"/>
        <end position="502"/>
    </location>
</feature>
<sequence>MSESDGSGGAEYGEVALALAAVAALVVAAALLPGAGLGGGGMDDGERGTPAATGTPGAMATPEGGGERPGGASAGGQLPGGSPSGVPLSQPPERTRIGSTQGFEGELAQTPQFVVEGPENTYWRQTAYATYTGSSWASSPRWRSIAEGVPNDARTVDGRAMDYRVTLLVPSSSLPTAWQPSGVELPNASAGVEASTVGGVRATTRLPAGTDYLARSAAPPSDPSTLRAAGTDYPDRIAERYTQLPEATPDRVGAFTDDLTAGDETPYDEAVTVRDWLKKKPYSLNASHEAGEPVADQFIFEMESGYCQYYATSMVAMLRTQGIPARYVVGYAPGERVGEEEYLVTADRGHAWVEVFFPGTGWVRFDPTGSGRLPVQNPQPPYDISLNRSAVAGAPVSISVAKNGSPVVGAPVEINDERVGWTGAEGTVTTRLPYAAEFTVTARPPDAATKYDGGANETTADRWAGGPMLPARGETAGHADRAASPALPQRAAPAPNGSSRTYRSDTNVTLAVEGTPVAGGGTTVRATIRDVPVRGATVTLDGERVGRTGPDGRLGVSLADVSPGTYRLAARREAVNATTTIRVYAAGTTPTPAAPPPVNLSVSAPLLPLPGGSATVTTTRNGTPVADARVTVGGAESGQTAENGTLGVSLPVAGSAAVVARAPDGASARTTLPLARNAGVVGAVALGGLALLGRAARRRGLTPRSAGRAAATWLSRLVAWTAAACVRAADRLVAAGRALRRGLRHLAGLPGRLATSGLAALAALDPRALVGWLRRWLAGLLARAESAATATADSTGVNPPSATGTADDDEASTATIRDLWREFVAVVAPPRVTTRTPGEIARYAIERGLPAPPIYALTEAYRDAEYGRLAPDADRLARAREALRTVREAMGGGTE</sequence>
<dbReference type="Proteomes" id="UP000253273">
    <property type="component" value="Chromosome"/>
</dbReference>
<dbReference type="InterPro" id="IPR052901">
    <property type="entry name" value="Bact_TGase-like"/>
</dbReference>
<evidence type="ECO:0000313" key="5">
    <source>
        <dbReference type="Proteomes" id="UP000253273"/>
    </source>
</evidence>
<feature type="region of interest" description="Disordered" evidence="1">
    <location>
        <begin position="41"/>
        <end position="98"/>
    </location>
</feature>
<dbReference type="PANTHER" id="PTHR42736:SF1">
    <property type="entry name" value="PROTEIN-GLUTAMINE GAMMA-GLUTAMYLTRANSFERASE"/>
    <property type="match status" value="1"/>
</dbReference>
<proteinExistence type="predicted"/>
<dbReference type="OrthoDB" id="18481at2157"/>
<gene>
    <name evidence="4" type="ORF">DU500_03905</name>
</gene>
<dbReference type="Gene3D" id="3.10.620.30">
    <property type="match status" value="1"/>
</dbReference>
<evidence type="ECO:0000259" key="3">
    <source>
        <dbReference type="SMART" id="SM00460"/>
    </source>
</evidence>
<reference evidence="4 5" key="1">
    <citation type="submission" date="2018-07" db="EMBL/GenBank/DDBJ databases">
        <title>Genome sequences of Haloplanus sp. CBA1113.</title>
        <authorList>
            <person name="Kim Y.B."/>
            <person name="Roh S.W."/>
        </authorList>
    </citation>
    <scope>NUCLEOTIDE SEQUENCE [LARGE SCALE GENOMIC DNA]</scope>
    <source>
        <strain evidence="4 5">CBA1113</strain>
    </source>
</reference>